<dbReference type="InterPro" id="IPR001164">
    <property type="entry name" value="ArfGAP_dom"/>
</dbReference>
<dbReference type="Gene3D" id="1.10.220.150">
    <property type="entry name" value="Arf GTPase activating protein"/>
    <property type="match status" value="1"/>
</dbReference>
<proteinExistence type="predicted"/>
<dbReference type="SMART" id="SM00105">
    <property type="entry name" value="ArfGap"/>
    <property type="match status" value="1"/>
</dbReference>
<dbReference type="PROSITE" id="PS50115">
    <property type="entry name" value="ARFGAP"/>
    <property type="match status" value="1"/>
</dbReference>
<keyword evidence="7" id="KW-1185">Reference proteome</keyword>
<evidence type="ECO:0000256" key="2">
    <source>
        <dbReference type="ARBA" id="ARBA00022771"/>
    </source>
</evidence>
<dbReference type="InterPro" id="IPR002110">
    <property type="entry name" value="Ankyrin_rpt"/>
</dbReference>
<feature type="domain" description="Arf-GAP" evidence="5">
    <location>
        <begin position="18"/>
        <end position="146"/>
    </location>
</feature>
<dbReference type="PRINTS" id="PR00405">
    <property type="entry name" value="REVINTRACTNG"/>
</dbReference>
<dbReference type="Pfam" id="PF01412">
    <property type="entry name" value="ArfGap"/>
    <property type="match status" value="1"/>
</dbReference>
<protein>
    <recommendedName>
        <fullName evidence="5">Arf-GAP domain-containing protein</fullName>
    </recommendedName>
</protein>
<evidence type="ECO:0000256" key="1">
    <source>
        <dbReference type="ARBA" id="ARBA00022723"/>
    </source>
</evidence>
<dbReference type="Gene3D" id="1.25.40.20">
    <property type="entry name" value="Ankyrin repeat-containing domain"/>
    <property type="match status" value="1"/>
</dbReference>
<dbReference type="InterPro" id="IPR036770">
    <property type="entry name" value="Ankyrin_rpt-contain_sf"/>
</dbReference>
<name>A0ABR2HFF3_9EUKA</name>
<comment type="caution">
    <text evidence="6">The sequence shown here is derived from an EMBL/GenBank/DDBJ whole genome shotgun (WGS) entry which is preliminary data.</text>
</comment>
<dbReference type="Proteomes" id="UP001470230">
    <property type="component" value="Unassembled WGS sequence"/>
</dbReference>
<evidence type="ECO:0000313" key="6">
    <source>
        <dbReference type="EMBL" id="KAK8845775.1"/>
    </source>
</evidence>
<accession>A0ABR2HFF3</accession>
<dbReference type="InterPro" id="IPR045258">
    <property type="entry name" value="ACAP1/2/3-like"/>
</dbReference>
<dbReference type="SUPFAM" id="SSF57863">
    <property type="entry name" value="ArfGap/RecO-like zinc finger"/>
    <property type="match status" value="1"/>
</dbReference>
<keyword evidence="2 4" id="KW-0863">Zinc-finger</keyword>
<keyword evidence="3" id="KW-0862">Zinc</keyword>
<sequence>MNNDDDFANNLLLARNTSTIMNICSSMPTNAICADCGAKAPTWVCINWTTVICIQCSGVHRYLTTSVSKVRSTTLDDIDDTTIELFKIIGNLHANKILEENLGRSNEGENQAVTKIGPDASKESRCYFITQKYKNLAFVKKVSIDVENAIRSNDIISVYRSICTGQIHQVPFALHLAALSGFHLICRLIVLNMEDPNSAIDGWNALSYAAYYGRVKAAQTLLSSGCSPDSAKPEANPYRIAILKKDDEMAALFFPFWNKDLQVTGQLEEPPLKFETNQI</sequence>
<reference evidence="6 7" key="1">
    <citation type="submission" date="2024-04" db="EMBL/GenBank/DDBJ databases">
        <title>Tritrichomonas musculus Genome.</title>
        <authorList>
            <person name="Alves-Ferreira E."/>
            <person name="Grigg M."/>
            <person name="Lorenzi H."/>
            <person name="Galac M."/>
        </authorList>
    </citation>
    <scope>NUCLEOTIDE SEQUENCE [LARGE SCALE GENOMIC DNA]</scope>
    <source>
        <strain evidence="6 7">EAF2021</strain>
    </source>
</reference>
<evidence type="ECO:0000313" key="7">
    <source>
        <dbReference type="Proteomes" id="UP001470230"/>
    </source>
</evidence>
<evidence type="ECO:0000256" key="3">
    <source>
        <dbReference type="ARBA" id="ARBA00022833"/>
    </source>
</evidence>
<evidence type="ECO:0000259" key="5">
    <source>
        <dbReference type="PROSITE" id="PS50115"/>
    </source>
</evidence>
<dbReference type="Pfam" id="PF12796">
    <property type="entry name" value="Ank_2"/>
    <property type="match status" value="1"/>
</dbReference>
<dbReference type="InterPro" id="IPR037278">
    <property type="entry name" value="ARFGAP/RecO"/>
</dbReference>
<dbReference type="SUPFAM" id="SSF140860">
    <property type="entry name" value="Pseudo ankyrin repeat-like"/>
    <property type="match status" value="1"/>
</dbReference>
<dbReference type="PANTHER" id="PTHR23180:SF160">
    <property type="entry name" value="ADP-RIBOSYLATION FACTOR GTPASE-ACTIVATING PROTEIN EFFECTOR PROTEIN 1"/>
    <property type="match status" value="1"/>
</dbReference>
<gene>
    <name evidence="6" type="ORF">M9Y10_020694</name>
</gene>
<dbReference type="EMBL" id="JAPFFF010000030">
    <property type="protein sequence ID" value="KAK8845775.1"/>
    <property type="molecule type" value="Genomic_DNA"/>
</dbReference>
<keyword evidence="1" id="KW-0479">Metal-binding</keyword>
<organism evidence="6 7">
    <name type="scientific">Tritrichomonas musculus</name>
    <dbReference type="NCBI Taxonomy" id="1915356"/>
    <lineage>
        <taxon>Eukaryota</taxon>
        <taxon>Metamonada</taxon>
        <taxon>Parabasalia</taxon>
        <taxon>Tritrichomonadida</taxon>
        <taxon>Tritrichomonadidae</taxon>
        <taxon>Tritrichomonas</taxon>
    </lineage>
</organism>
<evidence type="ECO:0000256" key="4">
    <source>
        <dbReference type="PROSITE-ProRule" id="PRU00288"/>
    </source>
</evidence>
<dbReference type="InterPro" id="IPR038508">
    <property type="entry name" value="ArfGAP_dom_sf"/>
</dbReference>
<dbReference type="PANTHER" id="PTHR23180">
    <property type="entry name" value="CENTAURIN/ARF"/>
    <property type="match status" value="1"/>
</dbReference>